<evidence type="ECO:0000313" key="11">
    <source>
        <dbReference type="Proteomes" id="UP000437068"/>
    </source>
</evidence>
<evidence type="ECO:0000313" key="12">
    <source>
        <dbReference type="Proteomes" id="UP000440367"/>
    </source>
</evidence>
<protein>
    <submittedName>
        <fullName evidence="3">Uncharacterized protein</fullName>
    </submittedName>
</protein>
<evidence type="ECO:0000313" key="14">
    <source>
        <dbReference type="Proteomes" id="UP000441208"/>
    </source>
</evidence>
<evidence type="ECO:0000313" key="16">
    <source>
        <dbReference type="Proteomes" id="UP000476176"/>
    </source>
</evidence>
<dbReference type="Proteomes" id="UP000440732">
    <property type="component" value="Unassembled WGS sequence"/>
</dbReference>
<dbReference type="Proteomes" id="UP000440367">
    <property type="component" value="Unassembled WGS sequence"/>
</dbReference>
<evidence type="ECO:0000313" key="8">
    <source>
        <dbReference type="EMBL" id="KAE9323996.1"/>
    </source>
</evidence>
<dbReference type="EMBL" id="QXGA01000661">
    <property type="protein sequence ID" value="KAE9142893.1"/>
    <property type="molecule type" value="Genomic_DNA"/>
</dbReference>
<evidence type="ECO:0000313" key="9">
    <source>
        <dbReference type="EMBL" id="KAE9361792.1"/>
    </source>
</evidence>
<evidence type="ECO:0000313" key="5">
    <source>
        <dbReference type="EMBL" id="KAE9229052.1"/>
    </source>
</evidence>
<evidence type="ECO:0000313" key="15">
    <source>
        <dbReference type="Proteomes" id="UP000460718"/>
    </source>
</evidence>
<dbReference type="Proteomes" id="UP000441208">
    <property type="component" value="Unassembled WGS sequence"/>
</dbReference>
<accession>A0A6A3T7T6</accession>
<dbReference type="Proteomes" id="UP000460718">
    <property type="component" value="Unassembled WGS sequence"/>
</dbReference>
<organism evidence="3 14">
    <name type="scientific">Phytophthora fragariae</name>
    <dbReference type="NCBI Taxonomy" id="53985"/>
    <lineage>
        <taxon>Eukaryota</taxon>
        <taxon>Sar</taxon>
        <taxon>Stramenopiles</taxon>
        <taxon>Oomycota</taxon>
        <taxon>Peronosporomycetes</taxon>
        <taxon>Peronosporales</taxon>
        <taxon>Peronosporaceae</taxon>
        <taxon>Phytophthora</taxon>
    </lineage>
</organism>
<evidence type="ECO:0000313" key="6">
    <source>
        <dbReference type="EMBL" id="KAE9249487.1"/>
    </source>
</evidence>
<evidence type="ECO:0000313" key="13">
    <source>
        <dbReference type="Proteomes" id="UP000440732"/>
    </source>
</evidence>
<dbReference type="AlphaFoldDB" id="A0A6A3T7T6"/>
<evidence type="ECO:0000313" key="7">
    <source>
        <dbReference type="EMBL" id="KAE9250490.1"/>
    </source>
</evidence>
<reference evidence="10 11" key="1">
    <citation type="submission" date="2018-08" db="EMBL/GenBank/DDBJ databases">
        <title>Genomic investigation of the strawberry pathogen Phytophthora fragariae indicates pathogenicity is determined by transcriptional variation in three key races.</title>
        <authorList>
            <person name="Adams T.M."/>
            <person name="Armitage A.D."/>
            <person name="Sobczyk M.K."/>
            <person name="Bates H.J."/>
            <person name="Dunwell J.M."/>
            <person name="Nellist C.F."/>
            <person name="Harrison R.J."/>
        </authorList>
    </citation>
    <scope>NUCLEOTIDE SEQUENCE [LARGE SCALE GENOMIC DNA]</scope>
    <source>
        <strain evidence="8 11">A4</strain>
        <strain evidence="7 12">BC-1</strain>
        <strain evidence="6 16">BC-23</strain>
        <strain evidence="5 10">NOV-27</strain>
        <strain evidence="4 13">NOV-5</strain>
        <strain evidence="3 14">NOV-71</strain>
        <strain evidence="9 17">NOV-77</strain>
        <strain evidence="2 18">ONT-3</strain>
        <strain evidence="1 15">SCRP245</strain>
    </source>
</reference>
<dbReference type="EMBL" id="QXGD01000150">
    <property type="protein sequence ID" value="KAE9250490.1"/>
    <property type="molecule type" value="Genomic_DNA"/>
</dbReference>
<dbReference type="EMBL" id="QXFY01000015">
    <property type="protein sequence ID" value="KAE9361792.1"/>
    <property type="molecule type" value="Genomic_DNA"/>
</dbReference>
<dbReference type="EMBL" id="QXGB01000126">
    <property type="protein sequence ID" value="KAE9229052.1"/>
    <property type="molecule type" value="Genomic_DNA"/>
</dbReference>
<evidence type="ECO:0000313" key="1">
    <source>
        <dbReference type="EMBL" id="KAE9030945.1"/>
    </source>
</evidence>
<evidence type="ECO:0000313" key="2">
    <source>
        <dbReference type="EMBL" id="KAE9131139.1"/>
    </source>
</evidence>
<keyword evidence="10" id="KW-1185">Reference proteome</keyword>
<dbReference type="EMBL" id="QXGE01000117">
    <property type="protein sequence ID" value="KAE9323996.1"/>
    <property type="molecule type" value="Genomic_DNA"/>
</dbReference>
<dbReference type="Proteomes" id="UP000488956">
    <property type="component" value="Unassembled WGS sequence"/>
</dbReference>
<evidence type="ECO:0000313" key="3">
    <source>
        <dbReference type="EMBL" id="KAE9131376.1"/>
    </source>
</evidence>
<dbReference type="Proteomes" id="UP000437068">
    <property type="component" value="Unassembled WGS sequence"/>
</dbReference>
<evidence type="ECO:0000313" key="10">
    <source>
        <dbReference type="Proteomes" id="UP000433483"/>
    </source>
</evidence>
<dbReference type="EMBL" id="QXGC01000106">
    <property type="protein sequence ID" value="KAE9249487.1"/>
    <property type="molecule type" value="Genomic_DNA"/>
</dbReference>
<evidence type="ECO:0000313" key="4">
    <source>
        <dbReference type="EMBL" id="KAE9142893.1"/>
    </source>
</evidence>
<sequence>MCLPTVPQSLVVSLLISEQPDILSMALATTMNMKR</sequence>
<evidence type="ECO:0000313" key="18">
    <source>
        <dbReference type="Proteomes" id="UP000488956"/>
    </source>
</evidence>
<proteinExistence type="predicted"/>
<dbReference type="Proteomes" id="UP000433483">
    <property type="component" value="Unassembled WGS sequence"/>
</dbReference>
<evidence type="ECO:0000313" key="17">
    <source>
        <dbReference type="Proteomes" id="UP000486351"/>
    </source>
</evidence>
<dbReference type="Proteomes" id="UP000486351">
    <property type="component" value="Unassembled WGS sequence"/>
</dbReference>
<dbReference type="EMBL" id="QXFZ01000130">
    <property type="protein sequence ID" value="KAE9131376.1"/>
    <property type="molecule type" value="Genomic_DNA"/>
</dbReference>
<comment type="caution">
    <text evidence="3">The sequence shown here is derived from an EMBL/GenBank/DDBJ whole genome shotgun (WGS) entry which is preliminary data.</text>
</comment>
<dbReference type="Proteomes" id="UP000476176">
    <property type="component" value="Unassembled WGS sequence"/>
</dbReference>
<name>A0A6A3T7T6_9STRA</name>
<gene>
    <name evidence="8" type="ORF">PF001_g3641</name>
    <name evidence="7" type="ORF">PF002_g4745</name>
    <name evidence="6" type="ORF">PF004_g3359</name>
    <name evidence="5" type="ORF">PF005_g4023</name>
    <name evidence="4" type="ORF">PF006_g12031</name>
    <name evidence="3" type="ORF">PF007_g4158</name>
    <name evidence="9" type="ORF">PF008_g712</name>
    <name evidence="2" type="ORF">PF010_g3589</name>
    <name evidence="1" type="ORF">PF011_g353</name>
</gene>
<dbReference type="EMBL" id="QXFX01000114">
    <property type="protein sequence ID" value="KAE9131139.1"/>
    <property type="molecule type" value="Genomic_DNA"/>
</dbReference>
<dbReference type="EMBL" id="QXFW01000008">
    <property type="protein sequence ID" value="KAE9030945.1"/>
    <property type="molecule type" value="Genomic_DNA"/>
</dbReference>